<dbReference type="SUPFAM" id="SSF52317">
    <property type="entry name" value="Class I glutamine amidotransferase-like"/>
    <property type="match status" value="1"/>
</dbReference>
<dbReference type="GO" id="GO:0009252">
    <property type="term" value="P:peptidoglycan biosynthetic process"/>
    <property type="evidence" value="ECO:0007669"/>
    <property type="project" value="UniProtKB-UniRule"/>
</dbReference>
<accession>A0A3Q9UYY2</accession>
<dbReference type="Proteomes" id="UP000285317">
    <property type="component" value="Chromosome"/>
</dbReference>
<evidence type="ECO:0000256" key="3">
    <source>
        <dbReference type="SAM" id="MobiDB-lite"/>
    </source>
</evidence>
<protein>
    <recommendedName>
        <fullName evidence="2">Lipid II isoglutaminyl synthase (glutamine-hydrolyzing) subunit GatD</fullName>
        <ecNumber evidence="2">6.3.5.13</ecNumber>
    </recommendedName>
    <alternativeName>
        <fullName evidence="2">Lipid II isoglutaminyl synthase glutaminase subunit</fullName>
        <ecNumber evidence="2">3.5.1.2</ecNumber>
    </alternativeName>
</protein>
<feature type="binding site" evidence="2">
    <location>
        <position position="209"/>
    </location>
    <ligand>
        <name>substrate</name>
    </ligand>
</feature>
<feature type="active site" evidence="2">
    <location>
        <position position="269"/>
    </location>
</feature>
<proteinExistence type="inferred from homology"/>
<keyword evidence="1 2" id="KW-0315">Glutamine amidotransferase</keyword>
<feature type="domain" description="CobB/CobQ-like glutamine amidotransferase" evidence="4">
    <location>
        <begin position="126"/>
        <end position="276"/>
    </location>
</feature>
<dbReference type="KEGG" id="rfs:C1I64_05620"/>
<dbReference type="EMBL" id="CP028137">
    <property type="protein sequence ID" value="AZZ51572.1"/>
    <property type="molecule type" value="Genomic_DNA"/>
</dbReference>
<dbReference type="PROSITE" id="PS51274">
    <property type="entry name" value="GATASE_COBBQ"/>
    <property type="match status" value="1"/>
</dbReference>
<comment type="function">
    <text evidence="2">The lipid II isoglutaminyl synthase complex catalyzes the formation of alpha-D-isoglutamine in the cell wall lipid II stem peptide. The GatD subunit catalyzes the hydrolysis of glutamine to glutamate and ammonia. The resulting ammonia molecule is channeled to the active site of MurT.</text>
</comment>
<keyword evidence="2" id="KW-0133">Cell shape</keyword>
<dbReference type="InterPro" id="IPR029062">
    <property type="entry name" value="Class_I_gatase-like"/>
</dbReference>
<dbReference type="EC" id="6.3.5.13" evidence="2"/>
<comment type="catalytic activity">
    <reaction evidence="2">
        <text>L-glutamine + H2O = L-glutamate + NH4(+)</text>
        <dbReference type="Rhea" id="RHEA:15889"/>
        <dbReference type="ChEBI" id="CHEBI:15377"/>
        <dbReference type="ChEBI" id="CHEBI:28938"/>
        <dbReference type="ChEBI" id="CHEBI:29985"/>
        <dbReference type="ChEBI" id="CHEBI:58359"/>
        <dbReference type="EC" id="3.5.1.2"/>
    </reaction>
</comment>
<evidence type="ECO:0000256" key="1">
    <source>
        <dbReference type="ARBA" id="ARBA00022962"/>
    </source>
</evidence>
<dbReference type="GO" id="GO:0140282">
    <property type="term" value="F:carbon-nitrogen ligase activity on lipid II"/>
    <property type="evidence" value="ECO:0007669"/>
    <property type="project" value="UniProtKB-UniRule"/>
</dbReference>
<dbReference type="GO" id="GO:0004359">
    <property type="term" value="F:glutaminase activity"/>
    <property type="evidence" value="ECO:0007669"/>
    <property type="project" value="UniProtKB-UniRule"/>
</dbReference>
<dbReference type="Pfam" id="PF07685">
    <property type="entry name" value="GATase_3"/>
    <property type="match status" value="1"/>
</dbReference>
<comment type="subunit">
    <text evidence="2">Forms a heterodimer with MurT.</text>
</comment>
<reference evidence="5 6" key="1">
    <citation type="submission" date="2018-03" db="EMBL/GenBank/DDBJ databases">
        <title>Bacteriophage NCPPB3778 and a type I-E CRISPR drive the evolution of the US Biological Select Agent, Rathayibacter toxicus.</title>
        <authorList>
            <person name="Davis E.W.II."/>
            <person name="Tabima J.F."/>
            <person name="Weisberg A.J."/>
            <person name="Dantas Lopes L."/>
            <person name="Wiseman M.S."/>
            <person name="Wiseman M.S."/>
            <person name="Pupko T."/>
            <person name="Belcher M.S."/>
            <person name="Sechler A.J."/>
            <person name="Tancos M.A."/>
            <person name="Schroeder B.K."/>
            <person name="Murray T.D."/>
            <person name="Luster D.G."/>
            <person name="Schneider W.L."/>
            <person name="Rogers E."/>
            <person name="Andreote F.D."/>
            <person name="Grunwald N.J."/>
            <person name="Putnam M.L."/>
            <person name="Chang J.H."/>
        </authorList>
    </citation>
    <scope>NUCLEOTIDE SEQUENCE [LARGE SCALE GENOMIC DNA]</scope>
    <source>
        <strain evidence="5 6">DSM 15932</strain>
    </source>
</reference>
<comment type="caution">
    <text evidence="2">Lacks conserved residue(s) required for the propagation of feature annotation.</text>
</comment>
<feature type="region of interest" description="Disordered" evidence="3">
    <location>
        <begin position="1"/>
        <end position="59"/>
    </location>
</feature>
<feature type="compositionally biased region" description="Basic residues" evidence="3">
    <location>
        <begin position="29"/>
        <end position="49"/>
    </location>
</feature>
<comment type="catalytic activity">
    <reaction evidence="2">
        <text>beta-D-GlcNAc-(1-&gt;4)-Mur2Ac(oyl-L-Ala-gamma-D-Glu-L-Lys-D-Ala-D-Ala)-di-trans,octa-cis-undecaprenyl diphosphate + L-glutamine + ATP + H2O = beta-D-GlcNAc-(1-&gt;4)-Mur2Ac(oyl-L-Ala-D-isoglutaminyl-L-Lys-D-Ala-D-Ala)-di-trans,octa-cis-undecaprenyl diphosphate + L-glutamate + ADP + phosphate + H(+)</text>
        <dbReference type="Rhea" id="RHEA:57928"/>
        <dbReference type="ChEBI" id="CHEBI:15377"/>
        <dbReference type="ChEBI" id="CHEBI:15378"/>
        <dbReference type="ChEBI" id="CHEBI:29985"/>
        <dbReference type="ChEBI" id="CHEBI:30616"/>
        <dbReference type="ChEBI" id="CHEBI:43474"/>
        <dbReference type="ChEBI" id="CHEBI:58359"/>
        <dbReference type="ChEBI" id="CHEBI:60033"/>
        <dbReference type="ChEBI" id="CHEBI:62233"/>
        <dbReference type="ChEBI" id="CHEBI:456216"/>
        <dbReference type="EC" id="6.3.5.13"/>
    </reaction>
</comment>
<evidence type="ECO:0000259" key="4">
    <source>
        <dbReference type="Pfam" id="PF07685"/>
    </source>
</evidence>
<name>A0A3Q9UYY2_9MICO</name>
<organism evidence="5 6">
    <name type="scientific">Rathayibacter festucae DSM 15932</name>
    <dbReference type="NCBI Taxonomy" id="1328866"/>
    <lineage>
        <taxon>Bacteria</taxon>
        <taxon>Bacillati</taxon>
        <taxon>Actinomycetota</taxon>
        <taxon>Actinomycetes</taxon>
        <taxon>Micrococcales</taxon>
        <taxon>Microbacteriaceae</taxon>
        <taxon>Rathayibacter</taxon>
    </lineage>
</organism>
<comment type="similarity">
    <text evidence="2">Belongs to the CobB/CobQ family. GatD subfamily.</text>
</comment>
<dbReference type="InterPro" id="IPR011698">
    <property type="entry name" value="GATase_3"/>
</dbReference>
<comment type="pathway">
    <text evidence="2">Cell wall biogenesis; peptidoglycan biosynthesis.</text>
</comment>
<keyword evidence="2" id="KW-0378">Hydrolase</keyword>
<keyword evidence="2" id="KW-0573">Peptidoglycan synthesis</keyword>
<evidence type="ECO:0000313" key="6">
    <source>
        <dbReference type="Proteomes" id="UP000285317"/>
    </source>
</evidence>
<dbReference type="AlphaFoldDB" id="A0A3Q9UYY2"/>
<dbReference type="GO" id="GO:0071555">
    <property type="term" value="P:cell wall organization"/>
    <property type="evidence" value="ECO:0007669"/>
    <property type="project" value="UniProtKB-KW"/>
</dbReference>
<dbReference type="EC" id="3.5.1.2" evidence="2"/>
<sequence>MAGRHRPPRAGAGRLRLEGARGRAAAALRRGRDRRGRRRPRPGARHLPRAARSEPRAEDDRLLRRLDAAHPRPPPARLQPRGDRVTTLLIGVLAPDVLDSNGDAANARVLAARAGWAGLDARVLALREEADFSERPDVLVAGTGADEDLPAVLDLLRAVGDTVHGWVRDETEVVAVGAGWELLAESFATPQAVVAGIGVLPGRAVTAERSTDDLVVESSAGVLVGFENHARRFDGIDPAHVLSRVLHGTGDGGGVEGYAAGSLLGTHLHGPVLAKNPVLADAILHRVAERRGLLYSTRDERIRAADETARAAREVIAKRLGVGR</sequence>
<dbReference type="UniPathway" id="UPA00219"/>
<evidence type="ECO:0000256" key="2">
    <source>
        <dbReference type="HAMAP-Rule" id="MF_02213"/>
    </source>
</evidence>
<dbReference type="InterPro" id="IPR043702">
    <property type="entry name" value="Lipid_II_synth_GatD"/>
</dbReference>
<gene>
    <name evidence="2" type="primary">gatD</name>
    <name evidence="5" type="ORF">C1I64_05620</name>
</gene>
<keyword evidence="2" id="KW-0436">Ligase</keyword>
<keyword evidence="2" id="KW-0961">Cell wall biogenesis/degradation</keyword>
<dbReference type="GO" id="GO:0008360">
    <property type="term" value="P:regulation of cell shape"/>
    <property type="evidence" value="ECO:0007669"/>
    <property type="project" value="UniProtKB-KW"/>
</dbReference>
<evidence type="ECO:0000313" key="5">
    <source>
        <dbReference type="EMBL" id="AZZ51572.1"/>
    </source>
</evidence>
<dbReference type="HAMAP" id="MF_02213">
    <property type="entry name" value="Lipid_II_synth_GatD"/>
    <property type="match status" value="1"/>
</dbReference>